<dbReference type="CDD" id="cd13578">
    <property type="entry name" value="PBP2_Bug27"/>
    <property type="match status" value="1"/>
</dbReference>
<reference evidence="3" key="1">
    <citation type="submission" date="2013-01" db="EMBL/GenBank/DDBJ databases">
        <title>Genome draft of Hydrogenophaga taeniospiralis 2K1.</title>
        <authorList>
            <person name="Gomila M."/>
            <person name="Lalucat J."/>
        </authorList>
    </citation>
    <scope>NUCLEOTIDE SEQUENCE</scope>
    <source>
        <strain evidence="3">CCUG 15921</strain>
    </source>
</reference>
<dbReference type="InterPro" id="IPR005064">
    <property type="entry name" value="BUG"/>
</dbReference>
<comment type="similarity">
    <text evidence="1">Belongs to the UPF0065 (bug) family.</text>
</comment>
<dbReference type="RefSeq" id="WP_068168912.1">
    <property type="nucleotide sequence ID" value="NZ_AOGK01000001.1"/>
</dbReference>
<dbReference type="Proteomes" id="UP001152876">
    <property type="component" value="Unassembled WGS sequence"/>
</dbReference>
<dbReference type="PANTHER" id="PTHR42928">
    <property type="entry name" value="TRICARBOXYLATE-BINDING PROTEIN"/>
    <property type="match status" value="1"/>
</dbReference>
<dbReference type="OrthoDB" id="8627295at2"/>
<dbReference type="AlphaFoldDB" id="A0A9X4SD92"/>
<evidence type="ECO:0000256" key="1">
    <source>
        <dbReference type="ARBA" id="ARBA00006987"/>
    </source>
</evidence>
<accession>A0A9X4SD92</accession>
<keyword evidence="4" id="KW-1185">Reference proteome</keyword>
<feature type="signal peptide" evidence="2">
    <location>
        <begin position="1"/>
        <end position="31"/>
    </location>
</feature>
<keyword evidence="2" id="KW-0732">Signal</keyword>
<sequence length="335" mass="36037">MSTNTLPTLHRRRFVGTACAMTSAIALPALAQAPARYPNRPITLVVPFPPGGSVDGAGRAMADRLGKVLRQTVVVENKAGAGGSIGSTWVARAAPDGYTLIVTSQSTHVVNPAVSPSLPYDAVNDFAPITLIDRLANVLLVNPALPVKNFAEFVTYVKSNPGQWNYASSGNGSVAHLSMELLKAKLGLFITHIPYRGAGPALNDLLSGQVHMTWNNLSSNLTMIQNGRLRALAVASPGRAPQLPGVPTFDELKLPDLNLTSWTGIAAPAKTPEPIIAQLYDAMRTVLRAPQTHDAWRARGAMVPEDVKPAEYRREIQQRIQFYRSIAKANKIVLE</sequence>
<evidence type="ECO:0008006" key="5">
    <source>
        <dbReference type="Google" id="ProtNLM"/>
    </source>
</evidence>
<dbReference type="Gene3D" id="3.40.190.150">
    <property type="entry name" value="Bordetella uptake gene, domain 1"/>
    <property type="match status" value="1"/>
</dbReference>
<dbReference type="SUPFAM" id="SSF53850">
    <property type="entry name" value="Periplasmic binding protein-like II"/>
    <property type="match status" value="1"/>
</dbReference>
<dbReference type="PROSITE" id="PS51318">
    <property type="entry name" value="TAT"/>
    <property type="match status" value="1"/>
</dbReference>
<proteinExistence type="inferred from homology"/>
<dbReference type="InterPro" id="IPR042100">
    <property type="entry name" value="Bug_dom1"/>
</dbReference>
<feature type="chain" id="PRO_5040823692" description="ABC transporter substrate-binding protein" evidence="2">
    <location>
        <begin position="32"/>
        <end position="335"/>
    </location>
</feature>
<dbReference type="Gene3D" id="3.40.190.10">
    <property type="entry name" value="Periplasmic binding protein-like II"/>
    <property type="match status" value="1"/>
</dbReference>
<dbReference type="InterPro" id="IPR006311">
    <property type="entry name" value="TAT_signal"/>
</dbReference>
<organism evidence="3 4">
    <name type="scientific">Hydrogenophaga taeniospiralis CCUG 15921</name>
    <dbReference type="NCBI Taxonomy" id="1281780"/>
    <lineage>
        <taxon>Bacteria</taxon>
        <taxon>Pseudomonadati</taxon>
        <taxon>Pseudomonadota</taxon>
        <taxon>Betaproteobacteria</taxon>
        <taxon>Burkholderiales</taxon>
        <taxon>Comamonadaceae</taxon>
        <taxon>Hydrogenophaga</taxon>
    </lineage>
</organism>
<dbReference type="Pfam" id="PF03401">
    <property type="entry name" value="TctC"/>
    <property type="match status" value="1"/>
</dbReference>
<protein>
    <recommendedName>
        <fullName evidence="5">ABC transporter substrate-binding protein</fullName>
    </recommendedName>
</protein>
<evidence type="ECO:0000313" key="3">
    <source>
        <dbReference type="EMBL" id="MDG5973831.1"/>
    </source>
</evidence>
<evidence type="ECO:0000256" key="2">
    <source>
        <dbReference type="SAM" id="SignalP"/>
    </source>
</evidence>
<comment type="caution">
    <text evidence="3">The sequence shown here is derived from an EMBL/GenBank/DDBJ whole genome shotgun (WGS) entry which is preliminary data.</text>
</comment>
<evidence type="ECO:0000313" key="4">
    <source>
        <dbReference type="Proteomes" id="UP001152876"/>
    </source>
</evidence>
<dbReference type="PIRSF" id="PIRSF017082">
    <property type="entry name" value="YflP"/>
    <property type="match status" value="1"/>
</dbReference>
<gene>
    <name evidence="3" type="ORF">H010_01120</name>
</gene>
<dbReference type="EMBL" id="AOGK01000001">
    <property type="protein sequence ID" value="MDG5973831.1"/>
    <property type="molecule type" value="Genomic_DNA"/>
</dbReference>
<name>A0A9X4SD92_9BURK</name>
<dbReference type="PANTHER" id="PTHR42928:SF5">
    <property type="entry name" value="BLR1237 PROTEIN"/>
    <property type="match status" value="1"/>
</dbReference>